<accession>A0A182Q1S3</accession>
<evidence type="ECO:0000313" key="2">
    <source>
        <dbReference type="EnsemblMetazoa" id="AFAF001377-PA"/>
    </source>
</evidence>
<dbReference type="AlphaFoldDB" id="A0A182Q1S3"/>
<dbReference type="Proteomes" id="UP000075886">
    <property type="component" value="Unassembled WGS sequence"/>
</dbReference>
<reference evidence="2" key="2">
    <citation type="submission" date="2020-05" db="UniProtKB">
        <authorList>
            <consortium name="EnsemblMetazoa"/>
        </authorList>
    </citation>
    <scope>IDENTIFICATION</scope>
    <source>
        <strain evidence="2">FAR1</strain>
    </source>
</reference>
<keyword evidence="3" id="KW-1185">Reference proteome</keyword>
<keyword evidence="1" id="KW-0812">Transmembrane</keyword>
<keyword evidence="1" id="KW-0472">Membrane</keyword>
<dbReference type="VEuPathDB" id="VectorBase:AFAF001377"/>
<dbReference type="EMBL" id="AXCN02000854">
    <property type="status" value="NOT_ANNOTATED_CDS"/>
    <property type="molecule type" value="Genomic_DNA"/>
</dbReference>
<name>A0A182Q1S3_9DIPT</name>
<proteinExistence type="predicted"/>
<organism evidence="2 3">
    <name type="scientific">Anopheles farauti</name>
    <dbReference type="NCBI Taxonomy" id="69004"/>
    <lineage>
        <taxon>Eukaryota</taxon>
        <taxon>Metazoa</taxon>
        <taxon>Ecdysozoa</taxon>
        <taxon>Arthropoda</taxon>
        <taxon>Hexapoda</taxon>
        <taxon>Insecta</taxon>
        <taxon>Pterygota</taxon>
        <taxon>Neoptera</taxon>
        <taxon>Endopterygota</taxon>
        <taxon>Diptera</taxon>
        <taxon>Nematocera</taxon>
        <taxon>Culicoidea</taxon>
        <taxon>Culicidae</taxon>
        <taxon>Anophelinae</taxon>
        <taxon>Anopheles</taxon>
    </lineage>
</organism>
<reference evidence="3" key="1">
    <citation type="submission" date="2014-01" db="EMBL/GenBank/DDBJ databases">
        <title>The Genome Sequence of Anopheles farauti FAR1 (V2).</title>
        <authorList>
            <consortium name="The Broad Institute Genomics Platform"/>
            <person name="Neafsey D.E."/>
            <person name="Besansky N."/>
            <person name="Howell P."/>
            <person name="Walton C."/>
            <person name="Young S.K."/>
            <person name="Zeng Q."/>
            <person name="Gargeya S."/>
            <person name="Fitzgerald M."/>
            <person name="Haas B."/>
            <person name="Abouelleil A."/>
            <person name="Allen A.W."/>
            <person name="Alvarado L."/>
            <person name="Arachchi H.M."/>
            <person name="Berlin A.M."/>
            <person name="Chapman S.B."/>
            <person name="Gainer-Dewar J."/>
            <person name="Goldberg J."/>
            <person name="Griggs A."/>
            <person name="Gujja S."/>
            <person name="Hansen M."/>
            <person name="Howarth C."/>
            <person name="Imamovic A."/>
            <person name="Ireland A."/>
            <person name="Larimer J."/>
            <person name="McCowan C."/>
            <person name="Murphy C."/>
            <person name="Pearson M."/>
            <person name="Poon T.W."/>
            <person name="Priest M."/>
            <person name="Roberts A."/>
            <person name="Saif S."/>
            <person name="Shea T."/>
            <person name="Sisk P."/>
            <person name="Sykes S."/>
            <person name="Wortman J."/>
            <person name="Nusbaum C."/>
            <person name="Birren B."/>
        </authorList>
    </citation>
    <scope>NUCLEOTIDE SEQUENCE [LARGE SCALE GENOMIC DNA]</scope>
    <source>
        <strain evidence="3">FAR1</strain>
    </source>
</reference>
<evidence type="ECO:0000313" key="3">
    <source>
        <dbReference type="Proteomes" id="UP000075886"/>
    </source>
</evidence>
<keyword evidence="1" id="KW-1133">Transmembrane helix</keyword>
<dbReference type="EMBL" id="AXCN02000855">
    <property type="status" value="NOT_ANNOTATED_CDS"/>
    <property type="molecule type" value="Genomic_DNA"/>
</dbReference>
<sequence>MVAVAAASGATATMVFSWPATIGWLEPPPDLRDDGFAGFLRPLVLSLFFTTGLDYLVRSIALGKVVSLLANSLLQRAYSTREGVIWKYRTDITFTVFTAGSVQDKRPVALPHQHLIVTLTPSGGAGNVKRKSKGNR</sequence>
<feature type="transmembrane region" description="Helical" evidence="1">
    <location>
        <begin position="36"/>
        <end position="57"/>
    </location>
</feature>
<protein>
    <submittedName>
        <fullName evidence="2">Uncharacterized protein</fullName>
    </submittedName>
</protein>
<evidence type="ECO:0000256" key="1">
    <source>
        <dbReference type="SAM" id="Phobius"/>
    </source>
</evidence>
<dbReference type="EnsemblMetazoa" id="AFAF001377-RA">
    <property type="protein sequence ID" value="AFAF001377-PA"/>
    <property type="gene ID" value="AFAF001377"/>
</dbReference>